<accession>A0ABW1KXA4</accession>
<dbReference type="GO" id="GO:0016740">
    <property type="term" value="F:transferase activity"/>
    <property type="evidence" value="ECO:0007669"/>
    <property type="project" value="UniProtKB-KW"/>
</dbReference>
<protein>
    <submittedName>
        <fullName evidence="3">CaiB/BaiF CoA transferase family protein</fullName>
    </submittedName>
</protein>
<evidence type="ECO:0000313" key="3">
    <source>
        <dbReference type="EMBL" id="MFC6035711.1"/>
    </source>
</evidence>
<sequence length="382" mass="42221">MVKVLKDITVLEMGTFITGPAAGMLLADLGANVIKIEQPGTGDPFRAFKGELYSPHFQTYNRNKRSITLNTKDADDLAALDKLIADADVFIQNFRPGVADRLNVGFERLQKINPRLVYCSISGFGPDGPDKERPAFDSVAQAASGFLRLLVNPEHPRVVGPAIADAVTGFYAAFGVLAALTERGDSGKGRLVETSMFEAMCHFNLDDFTHYLSAGEVMGPYSRPHVSQSYVFECSDGRWLALHMSSPPKFWENLAEAVDQPDMLKRPEFCDRASRIENYDAVNDFLAPIFKIRSLDEWCERLSAGEVPHSPLRNPPEVLASAQARHLQLELKDTHKEMGEFRTVRSPLSFDGERALDVKAPPTLGEHNGEILGRRSAKDAAE</sequence>
<proteinExistence type="predicted"/>
<keyword evidence="1 3" id="KW-0808">Transferase</keyword>
<keyword evidence="4" id="KW-1185">Reference proteome</keyword>
<name>A0ABW1KXA4_9PROT</name>
<comment type="caution">
    <text evidence="3">The sequence shown here is derived from an EMBL/GenBank/DDBJ whole genome shotgun (WGS) entry which is preliminary data.</text>
</comment>
<dbReference type="InterPro" id="IPR023606">
    <property type="entry name" value="CoA-Trfase_III_dom_1_sf"/>
</dbReference>
<dbReference type="Gene3D" id="3.30.1540.10">
    <property type="entry name" value="formyl-coa transferase, domain 3"/>
    <property type="match status" value="1"/>
</dbReference>
<evidence type="ECO:0000313" key="4">
    <source>
        <dbReference type="Proteomes" id="UP001596116"/>
    </source>
</evidence>
<dbReference type="SUPFAM" id="SSF89796">
    <property type="entry name" value="CoA-transferase family III (CaiB/BaiF)"/>
    <property type="match status" value="1"/>
</dbReference>
<evidence type="ECO:0000256" key="1">
    <source>
        <dbReference type="ARBA" id="ARBA00022679"/>
    </source>
</evidence>
<reference evidence="3 4" key="1">
    <citation type="submission" date="2024-09" db="EMBL/GenBank/DDBJ databases">
        <authorList>
            <person name="Zhang Z.-H."/>
        </authorList>
    </citation>
    <scope>NUCLEOTIDE SEQUENCE [LARGE SCALE GENOMIC DNA]</scope>
    <source>
        <strain evidence="3 4">HHTR114</strain>
    </source>
</reference>
<dbReference type="RefSeq" id="WP_379878778.1">
    <property type="nucleotide sequence ID" value="NZ_JBHPON010000001.1"/>
</dbReference>
<dbReference type="EMBL" id="JBHPON010000001">
    <property type="protein sequence ID" value="MFC6035711.1"/>
    <property type="molecule type" value="Genomic_DNA"/>
</dbReference>
<dbReference type="Pfam" id="PF02515">
    <property type="entry name" value="CoA_transf_3"/>
    <property type="match status" value="1"/>
</dbReference>
<dbReference type="Gene3D" id="3.40.50.10540">
    <property type="entry name" value="Crotonobetainyl-coa:carnitine coa-transferase, domain 1"/>
    <property type="match status" value="1"/>
</dbReference>
<dbReference type="Proteomes" id="UP001596116">
    <property type="component" value="Unassembled WGS sequence"/>
</dbReference>
<feature type="region of interest" description="Disordered" evidence="2">
    <location>
        <begin position="359"/>
        <end position="382"/>
    </location>
</feature>
<evidence type="ECO:0000256" key="2">
    <source>
        <dbReference type="SAM" id="MobiDB-lite"/>
    </source>
</evidence>
<dbReference type="InterPro" id="IPR003673">
    <property type="entry name" value="CoA-Trfase_fam_III"/>
</dbReference>
<dbReference type="PANTHER" id="PTHR48207:SF3">
    <property type="entry name" value="SUCCINATE--HYDROXYMETHYLGLUTARATE COA-TRANSFERASE"/>
    <property type="match status" value="1"/>
</dbReference>
<organism evidence="3 4">
    <name type="scientific">Hyphococcus aureus</name>
    <dbReference type="NCBI Taxonomy" id="2666033"/>
    <lineage>
        <taxon>Bacteria</taxon>
        <taxon>Pseudomonadati</taxon>
        <taxon>Pseudomonadota</taxon>
        <taxon>Alphaproteobacteria</taxon>
        <taxon>Parvularculales</taxon>
        <taxon>Parvularculaceae</taxon>
        <taxon>Hyphococcus</taxon>
    </lineage>
</organism>
<gene>
    <name evidence="3" type="ORF">ACFMB1_09170</name>
</gene>
<dbReference type="InterPro" id="IPR050483">
    <property type="entry name" value="CoA-transferase_III_domain"/>
</dbReference>
<dbReference type="InterPro" id="IPR044855">
    <property type="entry name" value="CoA-Trfase_III_dom3_sf"/>
</dbReference>
<dbReference type="PANTHER" id="PTHR48207">
    <property type="entry name" value="SUCCINATE--HYDROXYMETHYLGLUTARATE COA-TRANSFERASE"/>
    <property type="match status" value="1"/>
</dbReference>
<feature type="compositionally biased region" description="Basic and acidic residues" evidence="2">
    <location>
        <begin position="367"/>
        <end position="382"/>
    </location>
</feature>